<dbReference type="PANTHER" id="PTHR14882:SF1">
    <property type="entry name" value="CCDC92 DOMAIN-CONTAINING PROTEIN"/>
    <property type="match status" value="1"/>
</dbReference>
<proteinExistence type="predicted"/>
<organism evidence="4 5">
    <name type="scientific">Tigriopus californicus</name>
    <name type="common">Marine copepod</name>
    <dbReference type="NCBI Taxonomy" id="6832"/>
    <lineage>
        <taxon>Eukaryota</taxon>
        <taxon>Metazoa</taxon>
        <taxon>Ecdysozoa</taxon>
        <taxon>Arthropoda</taxon>
        <taxon>Crustacea</taxon>
        <taxon>Multicrustacea</taxon>
        <taxon>Hexanauplia</taxon>
        <taxon>Copepoda</taxon>
        <taxon>Harpacticoida</taxon>
        <taxon>Harpacticidae</taxon>
        <taxon>Tigriopus</taxon>
    </lineage>
</organism>
<sequence length="330" mass="37130">MDVKLRSAESAINFLQSEHKSVLSGLHEEIQRLQQKCSDLQFALSSAASAEQSEAEWRLQVQRFQSLLEQKEKRIASVEHDLASELAKTQDLAEQLKWREMEFENQLRSKNAKIESLQKSLQVQSEVGRLQSACKKLYEEREQEFEDKMKSVVEKAKGTESSPLSSPQQPLSRSLSLVESSLPTRPMPVIRPLPDLTTTRSKLFRHKLQKSLKNTSVDKYDPLANDILLCSLDERQLLKYHRPSLPNDYRSSVATLPPITHTRPNSVISATKSSMAFAEVETLEIGNNNLGHNSSGKDDQIGGNENNSHNNNNNNSNSNNLSISTTESMA</sequence>
<feature type="compositionally biased region" description="Low complexity" evidence="2">
    <location>
        <begin position="161"/>
        <end position="180"/>
    </location>
</feature>
<feature type="region of interest" description="Disordered" evidence="2">
    <location>
        <begin position="153"/>
        <end position="180"/>
    </location>
</feature>
<keyword evidence="1" id="KW-0175">Coiled coil</keyword>
<dbReference type="PANTHER" id="PTHR14882">
    <property type="entry name" value="COILED-COIL DOMAIN-CONTAINING 74A"/>
    <property type="match status" value="1"/>
</dbReference>
<dbReference type="STRING" id="6832.A0A553NYG1"/>
<evidence type="ECO:0000256" key="1">
    <source>
        <dbReference type="ARBA" id="ARBA00023054"/>
    </source>
</evidence>
<reference evidence="4 5" key="1">
    <citation type="journal article" date="2018" name="Nat. Ecol. Evol.">
        <title>Genomic signatures of mitonuclear coevolution across populations of Tigriopus californicus.</title>
        <authorList>
            <person name="Barreto F.S."/>
            <person name="Watson E.T."/>
            <person name="Lima T.G."/>
            <person name="Willett C.S."/>
            <person name="Edmands S."/>
            <person name="Li W."/>
            <person name="Burton R.S."/>
        </authorList>
    </citation>
    <scope>NUCLEOTIDE SEQUENCE [LARGE SCALE GENOMIC DNA]</scope>
    <source>
        <strain evidence="4 5">San Diego</strain>
    </source>
</reference>
<comment type="caution">
    <text evidence="4">The sequence shown here is derived from an EMBL/GenBank/DDBJ whole genome shotgun (WGS) entry which is preliminary data.</text>
</comment>
<keyword evidence="5" id="KW-1185">Reference proteome</keyword>
<evidence type="ECO:0000259" key="3">
    <source>
        <dbReference type="Pfam" id="PF14916"/>
    </source>
</evidence>
<feature type="domain" description="CCDC92/74 N-terminal" evidence="3">
    <location>
        <begin position="4"/>
        <end position="52"/>
    </location>
</feature>
<feature type="compositionally biased region" description="Low complexity" evidence="2">
    <location>
        <begin position="304"/>
        <end position="324"/>
    </location>
</feature>
<accession>A0A553NYG1</accession>
<protein>
    <recommendedName>
        <fullName evidence="3">CCDC92/74 N-terminal domain-containing protein</fullName>
    </recommendedName>
</protein>
<dbReference type="InterPro" id="IPR040370">
    <property type="entry name" value="CCDC74A/CCDC74B/CCDC92"/>
</dbReference>
<feature type="region of interest" description="Disordered" evidence="2">
    <location>
        <begin position="287"/>
        <end position="330"/>
    </location>
</feature>
<dbReference type="EMBL" id="VCGU01000009">
    <property type="protein sequence ID" value="TRY70473.1"/>
    <property type="molecule type" value="Genomic_DNA"/>
</dbReference>
<evidence type="ECO:0000256" key="2">
    <source>
        <dbReference type="SAM" id="MobiDB-lite"/>
    </source>
</evidence>
<evidence type="ECO:0000313" key="4">
    <source>
        <dbReference type="EMBL" id="TRY70473.1"/>
    </source>
</evidence>
<gene>
    <name evidence="4" type="ORF">TCAL_16423</name>
</gene>
<name>A0A553NYG1_TIGCA</name>
<evidence type="ECO:0000313" key="5">
    <source>
        <dbReference type="Proteomes" id="UP000318571"/>
    </source>
</evidence>
<dbReference type="Pfam" id="PF14916">
    <property type="entry name" value="CCDC92"/>
    <property type="match status" value="1"/>
</dbReference>
<dbReference type="AlphaFoldDB" id="A0A553NYG1"/>
<dbReference type="InterPro" id="IPR039496">
    <property type="entry name" value="CCDC92/74_N"/>
</dbReference>
<dbReference type="Proteomes" id="UP000318571">
    <property type="component" value="Chromosome 9"/>
</dbReference>